<reference evidence="1 2" key="1">
    <citation type="submission" date="2018-11" db="EMBL/GenBank/DDBJ databases">
        <title>Complete genome sequence of Nocardioides baekrokdamisoli strain KCTC 39748.</title>
        <authorList>
            <person name="Kang S.W."/>
            <person name="Lee K.C."/>
            <person name="Kim K.K."/>
            <person name="Kim J.S."/>
            <person name="Kim D.S."/>
            <person name="Ko S.H."/>
            <person name="Yang S.H."/>
            <person name="Shin Y.K."/>
            <person name="Lee J.S."/>
        </authorList>
    </citation>
    <scope>NUCLEOTIDE SEQUENCE [LARGE SCALE GENOMIC DNA]</scope>
    <source>
        <strain evidence="1 2">KCTC 39748</strain>
    </source>
</reference>
<evidence type="ECO:0000313" key="2">
    <source>
        <dbReference type="Proteomes" id="UP000271573"/>
    </source>
</evidence>
<dbReference type="AlphaFoldDB" id="A0A3G9IQ92"/>
<dbReference type="KEGG" id="nbe:Back2_00680"/>
<name>A0A3G9IQ92_9ACTN</name>
<keyword evidence="2" id="KW-1185">Reference proteome</keyword>
<gene>
    <name evidence="1" type="ORF">Back2_00680</name>
</gene>
<proteinExistence type="predicted"/>
<sequence>MDWMSVDWSVAAPGVSAAATAVSSVAALASWRQARRSQRSADVSARKADIDFGLSLLGVRPAVYLEIDRVEYRWVAPMGRGMAERRVPTEAMTLDELIEAEIFGEVEMRGHLRNGDVPLLLTVRDHPHSLRDSWRPSENESVFRLGGPRHEPQHRALLDAGATVKFVWTDRRSAVEWIGLRSLHGRNLYGDPELVLPRLRLGDCLRQPHKMLDPAWRMHMRCVQIARSGFELVAESRGADRLITVWRAEVVRTPMSSAGRVGDTLAWTCQKPDTGPVDDDQVIYRYRFDNTLARLQPASARFLPGRA</sequence>
<protein>
    <submittedName>
        <fullName evidence="1">Uncharacterized protein</fullName>
    </submittedName>
</protein>
<accession>A0A3G9IQ92</accession>
<dbReference type="Proteomes" id="UP000271573">
    <property type="component" value="Chromosome"/>
</dbReference>
<organism evidence="1 2">
    <name type="scientific">Nocardioides baekrokdamisoli</name>
    <dbReference type="NCBI Taxonomy" id="1804624"/>
    <lineage>
        <taxon>Bacteria</taxon>
        <taxon>Bacillati</taxon>
        <taxon>Actinomycetota</taxon>
        <taxon>Actinomycetes</taxon>
        <taxon>Propionibacteriales</taxon>
        <taxon>Nocardioidaceae</taxon>
        <taxon>Nocardioides</taxon>
    </lineage>
</organism>
<dbReference type="EMBL" id="AP019307">
    <property type="protein sequence ID" value="BBH15781.1"/>
    <property type="molecule type" value="Genomic_DNA"/>
</dbReference>
<evidence type="ECO:0000313" key="1">
    <source>
        <dbReference type="EMBL" id="BBH15781.1"/>
    </source>
</evidence>